<organism evidence="6 7">
    <name type="scientific">Clostridium acetireducens DSM 10703</name>
    <dbReference type="NCBI Taxonomy" id="1121290"/>
    <lineage>
        <taxon>Bacteria</taxon>
        <taxon>Bacillati</taxon>
        <taxon>Bacillota</taxon>
        <taxon>Clostridia</taxon>
        <taxon>Eubacteriales</taxon>
        <taxon>Clostridiaceae</taxon>
        <taxon>Clostridium</taxon>
    </lineage>
</organism>
<proteinExistence type="predicted"/>
<dbReference type="RefSeq" id="WP_242866434.1">
    <property type="nucleotide sequence ID" value="NZ_LZFO01000025.1"/>
</dbReference>
<comment type="subcellular location">
    <subcellularLocation>
        <location evidence="1">Membrane</location>
        <topology evidence="1">Multi-pass membrane protein</topology>
    </subcellularLocation>
</comment>
<dbReference type="SUPFAM" id="SSF81340">
    <property type="entry name" value="Clc chloride channel"/>
    <property type="match status" value="1"/>
</dbReference>
<keyword evidence="4 5" id="KW-0472">Membrane</keyword>
<evidence type="ECO:0000256" key="1">
    <source>
        <dbReference type="ARBA" id="ARBA00004141"/>
    </source>
</evidence>
<feature type="transmembrane region" description="Helical" evidence="5">
    <location>
        <begin position="154"/>
        <end position="183"/>
    </location>
</feature>
<dbReference type="AlphaFoldDB" id="A0A1E8EXF8"/>
<keyword evidence="7" id="KW-1185">Reference proteome</keyword>
<gene>
    <name evidence="6" type="primary">eriC</name>
    <name evidence="6" type="ORF">CLOACE_16420</name>
</gene>
<dbReference type="GO" id="GO:0016020">
    <property type="term" value="C:membrane"/>
    <property type="evidence" value="ECO:0007669"/>
    <property type="project" value="UniProtKB-SubCell"/>
</dbReference>
<dbReference type="InterPro" id="IPR050368">
    <property type="entry name" value="ClC-type_chloride_channel"/>
</dbReference>
<keyword evidence="3 5" id="KW-1133">Transmembrane helix</keyword>
<name>A0A1E8EXF8_9CLOT</name>
<protein>
    <submittedName>
        <fullName evidence="6">Chloride/fluoride channel protein</fullName>
    </submittedName>
</protein>
<dbReference type="PRINTS" id="PR00762">
    <property type="entry name" value="CLCHANNEL"/>
</dbReference>
<dbReference type="InterPro" id="IPR001807">
    <property type="entry name" value="ClC"/>
</dbReference>
<evidence type="ECO:0000256" key="4">
    <source>
        <dbReference type="ARBA" id="ARBA00023136"/>
    </source>
</evidence>
<feature type="transmembrane region" description="Helical" evidence="5">
    <location>
        <begin position="195"/>
        <end position="217"/>
    </location>
</feature>
<dbReference type="GO" id="GO:0015108">
    <property type="term" value="F:chloride transmembrane transporter activity"/>
    <property type="evidence" value="ECO:0007669"/>
    <property type="project" value="InterPro"/>
</dbReference>
<evidence type="ECO:0000256" key="5">
    <source>
        <dbReference type="SAM" id="Phobius"/>
    </source>
</evidence>
<reference evidence="6 7" key="1">
    <citation type="submission" date="2016-06" db="EMBL/GenBank/DDBJ databases">
        <title>Genome sequence of Clostridium acetireducens DSM 10703.</title>
        <authorList>
            <person name="Poehlein A."/>
            <person name="Fluechter S."/>
            <person name="Duerre P."/>
            <person name="Daniel R."/>
        </authorList>
    </citation>
    <scope>NUCLEOTIDE SEQUENCE [LARGE SCALE GENOMIC DNA]</scope>
    <source>
        <strain evidence="6 7">DSM 10703</strain>
    </source>
</reference>
<evidence type="ECO:0000256" key="3">
    <source>
        <dbReference type="ARBA" id="ARBA00022989"/>
    </source>
</evidence>
<dbReference type="Gene3D" id="1.10.3080.10">
    <property type="entry name" value="Clc chloride channel"/>
    <property type="match status" value="1"/>
</dbReference>
<feature type="transmembrane region" description="Helical" evidence="5">
    <location>
        <begin position="59"/>
        <end position="79"/>
    </location>
</feature>
<keyword evidence="2 5" id="KW-0812">Transmembrane</keyword>
<feature type="transmembrane region" description="Helical" evidence="5">
    <location>
        <begin position="229"/>
        <end position="250"/>
    </location>
</feature>
<dbReference type="Proteomes" id="UP000175744">
    <property type="component" value="Unassembled WGS sequence"/>
</dbReference>
<feature type="transmembrane region" description="Helical" evidence="5">
    <location>
        <begin position="262"/>
        <end position="281"/>
    </location>
</feature>
<feature type="transmembrane region" description="Helical" evidence="5">
    <location>
        <begin position="353"/>
        <end position="375"/>
    </location>
</feature>
<sequence length="454" mass="49221">MININNLNNNSFVEEYVLFASMFKWLFLSSTIGVLAGAITSLFIKLIDYGCSITCKYNNYFLLLPLALFLSSFIIIKLAPDAKGHGTEKAIEAVNMKEGKMNIKVVPVKIITTFITIVFGGSVGEEGPATQIGAAVGSFFSDLLKLDDKDRKRLVVCGIGAGFVGVFGAPIGAAIFACEVLYIGKISYNSLLPSIISTFFSYFTGKYLGTKALIYYFIPVSTVSAPKKFLYLVIFGIVIGIFALIFIKIVEGIEKAFNNINIYAPLKGIIGGLLIILIVYVTKSKDYIGIGEEFISKAISGNEVNGFSFFIKTITTSLTLGSGGSGGILTPMLFTGATLGNVWASIINANLSLYSAIGMVSFLAACANTPLAGIVISMELFGSEVGIYASIVCVIGYLIVGHRSIYPTQLVMLSKSPSIDINVNCEIKEVKEFKIKNKFLKKFINRVNFIFYNH</sequence>
<dbReference type="PATRIC" id="fig|1121290.3.peg.1631"/>
<accession>A0A1E8EXF8</accession>
<dbReference type="STRING" id="1121290.CLAOCE_16420"/>
<dbReference type="PANTHER" id="PTHR43427">
    <property type="entry name" value="CHLORIDE CHANNEL PROTEIN CLC-E"/>
    <property type="match status" value="1"/>
</dbReference>
<dbReference type="Pfam" id="PF00654">
    <property type="entry name" value="Voltage_CLC"/>
    <property type="match status" value="1"/>
</dbReference>
<dbReference type="InterPro" id="IPR014743">
    <property type="entry name" value="Cl-channel_core"/>
</dbReference>
<evidence type="ECO:0000313" key="6">
    <source>
        <dbReference type="EMBL" id="OFI05484.1"/>
    </source>
</evidence>
<evidence type="ECO:0000256" key="2">
    <source>
        <dbReference type="ARBA" id="ARBA00022692"/>
    </source>
</evidence>
<feature type="transmembrane region" description="Helical" evidence="5">
    <location>
        <begin position="387"/>
        <end position="406"/>
    </location>
</feature>
<dbReference type="EMBL" id="LZFO01000025">
    <property type="protein sequence ID" value="OFI05484.1"/>
    <property type="molecule type" value="Genomic_DNA"/>
</dbReference>
<comment type="caution">
    <text evidence="6">The sequence shown here is derived from an EMBL/GenBank/DDBJ whole genome shotgun (WGS) entry which is preliminary data.</text>
</comment>
<evidence type="ECO:0000313" key="7">
    <source>
        <dbReference type="Proteomes" id="UP000175744"/>
    </source>
</evidence>
<feature type="transmembrane region" description="Helical" evidence="5">
    <location>
        <begin position="25"/>
        <end position="47"/>
    </location>
</feature>